<reference evidence="1 2" key="1">
    <citation type="submission" date="2023-08" db="EMBL/GenBank/DDBJ databases">
        <authorList>
            <person name="Palmer J.M."/>
        </authorList>
    </citation>
    <scope>NUCLEOTIDE SEQUENCE [LARGE SCALE GENOMIC DNA]</scope>
    <source>
        <strain evidence="1 2">TWF481</strain>
    </source>
</reference>
<protein>
    <submittedName>
        <fullName evidence="1">Uncharacterized protein</fullName>
    </submittedName>
</protein>
<proteinExistence type="predicted"/>
<evidence type="ECO:0000313" key="2">
    <source>
        <dbReference type="Proteomes" id="UP001370758"/>
    </source>
</evidence>
<dbReference type="EMBL" id="JAVHJL010000001">
    <property type="protein sequence ID" value="KAK6512423.1"/>
    <property type="molecule type" value="Genomic_DNA"/>
</dbReference>
<dbReference type="AlphaFoldDB" id="A0AAV9WQE9"/>
<dbReference type="Proteomes" id="UP001370758">
    <property type="component" value="Unassembled WGS sequence"/>
</dbReference>
<accession>A0AAV9WQE9</accession>
<keyword evidence="2" id="KW-1185">Reference proteome</keyword>
<sequence length="57" mass="6708">MPHVMHQVPVGWLNFELHNGWHSLIPENHHGDFESFGSMTFTKFEPHTRKPSKNQKV</sequence>
<organism evidence="1 2">
    <name type="scientific">Arthrobotrys musiformis</name>
    <dbReference type="NCBI Taxonomy" id="47236"/>
    <lineage>
        <taxon>Eukaryota</taxon>
        <taxon>Fungi</taxon>
        <taxon>Dikarya</taxon>
        <taxon>Ascomycota</taxon>
        <taxon>Pezizomycotina</taxon>
        <taxon>Orbiliomycetes</taxon>
        <taxon>Orbiliales</taxon>
        <taxon>Orbiliaceae</taxon>
        <taxon>Arthrobotrys</taxon>
    </lineage>
</organism>
<name>A0AAV9WQE9_9PEZI</name>
<gene>
    <name evidence="1" type="ORF">TWF481_001309</name>
</gene>
<evidence type="ECO:0000313" key="1">
    <source>
        <dbReference type="EMBL" id="KAK6512423.1"/>
    </source>
</evidence>
<comment type="caution">
    <text evidence="1">The sequence shown here is derived from an EMBL/GenBank/DDBJ whole genome shotgun (WGS) entry which is preliminary data.</text>
</comment>